<protein>
    <submittedName>
        <fullName evidence="2">Uncharacterized protein</fullName>
    </submittedName>
</protein>
<feature type="compositionally biased region" description="Polar residues" evidence="1">
    <location>
        <begin position="61"/>
        <end position="75"/>
    </location>
</feature>
<reference evidence="2 3" key="1">
    <citation type="submission" date="2020-09" db="EMBL/GenBank/DDBJ databases">
        <title>De no assembly of potato wild relative species, Solanum commersonii.</title>
        <authorList>
            <person name="Cho K."/>
        </authorList>
    </citation>
    <scope>NUCLEOTIDE SEQUENCE [LARGE SCALE GENOMIC DNA]</scope>
    <source>
        <strain evidence="2">LZ3.2</strain>
        <tissue evidence="2">Leaf</tissue>
    </source>
</reference>
<proteinExistence type="predicted"/>
<dbReference type="AlphaFoldDB" id="A0A9J5WPF6"/>
<evidence type="ECO:0000313" key="3">
    <source>
        <dbReference type="Proteomes" id="UP000824120"/>
    </source>
</evidence>
<name>A0A9J5WPF6_SOLCO</name>
<accession>A0A9J5WPF6</accession>
<evidence type="ECO:0000256" key="1">
    <source>
        <dbReference type="SAM" id="MobiDB-lite"/>
    </source>
</evidence>
<gene>
    <name evidence="2" type="ORF">H5410_057592</name>
</gene>
<feature type="region of interest" description="Disordered" evidence="1">
    <location>
        <begin position="25"/>
        <end position="75"/>
    </location>
</feature>
<organism evidence="2 3">
    <name type="scientific">Solanum commersonii</name>
    <name type="common">Commerson's wild potato</name>
    <name type="synonym">Commerson's nightshade</name>
    <dbReference type="NCBI Taxonomy" id="4109"/>
    <lineage>
        <taxon>Eukaryota</taxon>
        <taxon>Viridiplantae</taxon>
        <taxon>Streptophyta</taxon>
        <taxon>Embryophyta</taxon>
        <taxon>Tracheophyta</taxon>
        <taxon>Spermatophyta</taxon>
        <taxon>Magnoliopsida</taxon>
        <taxon>eudicotyledons</taxon>
        <taxon>Gunneridae</taxon>
        <taxon>Pentapetalae</taxon>
        <taxon>asterids</taxon>
        <taxon>lamiids</taxon>
        <taxon>Solanales</taxon>
        <taxon>Solanaceae</taxon>
        <taxon>Solanoideae</taxon>
        <taxon>Solaneae</taxon>
        <taxon>Solanum</taxon>
    </lineage>
</organism>
<sequence length="129" mass="15005">MVHLEPPDSEWVKCNTDRACRAYNKGPVKRGMPNRFSINRENSPQERYTSSFRRSTMVHPNKSSPRTRNTSIGFTSTQKVKLEINQKVDTRRQGGVPWRADITLPFQGWRTLITQRRRKSKESEKGDGK</sequence>
<dbReference type="Proteomes" id="UP000824120">
    <property type="component" value="Chromosome 11"/>
</dbReference>
<feature type="compositionally biased region" description="Polar residues" evidence="1">
    <location>
        <begin position="36"/>
        <end position="54"/>
    </location>
</feature>
<dbReference type="EMBL" id="JACXVP010000011">
    <property type="protein sequence ID" value="KAG5577458.1"/>
    <property type="molecule type" value="Genomic_DNA"/>
</dbReference>
<comment type="caution">
    <text evidence="2">The sequence shown here is derived from an EMBL/GenBank/DDBJ whole genome shotgun (WGS) entry which is preliminary data.</text>
</comment>
<keyword evidence="3" id="KW-1185">Reference proteome</keyword>
<evidence type="ECO:0000313" key="2">
    <source>
        <dbReference type="EMBL" id="KAG5577458.1"/>
    </source>
</evidence>